<feature type="coiled-coil region" evidence="1">
    <location>
        <begin position="51"/>
        <end position="141"/>
    </location>
</feature>
<name>A0A855SGC6_PHOAN</name>
<dbReference type="EMBL" id="PYOY01000003">
    <property type="protein sequence ID" value="PSX08014.1"/>
    <property type="molecule type" value="Genomic_DNA"/>
</dbReference>
<keyword evidence="1" id="KW-0175">Coiled coil</keyword>
<comment type="caution">
    <text evidence="2">The sequence shown here is derived from an EMBL/GenBank/DDBJ whole genome shotgun (WGS) entry which is preliminary data.</text>
</comment>
<reference evidence="2 3" key="1">
    <citation type="submission" date="2018-01" db="EMBL/GenBank/DDBJ databases">
        <title>Whole genome sequencing of Histamine producing bacteria.</title>
        <authorList>
            <person name="Butler K."/>
        </authorList>
    </citation>
    <scope>NUCLEOTIDE SEQUENCE [LARGE SCALE GENOMIC DNA]</scope>
    <source>
        <strain evidence="2 3">A2-1</strain>
    </source>
</reference>
<organism evidence="2 3">
    <name type="scientific">Photobacterium angustum</name>
    <dbReference type="NCBI Taxonomy" id="661"/>
    <lineage>
        <taxon>Bacteria</taxon>
        <taxon>Pseudomonadati</taxon>
        <taxon>Pseudomonadota</taxon>
        <taxon>Gammaproteobacteria</taxon>
        <taxon>Vibrionales</taxon>
        <taxon>Vibrionaceae</taxon>
        <taxon>Photobacterium</taxon>
    </lineage>
</organism>
<proteinExistence type="predicted"/>
<accession>A0A855SGC6</accession>
<evidence type="ECO:0000313" key="2">
    <source>
        <dbReference type="EMBL" id="PSX08014.1"/>
    </source>
</evidence>
<dbReference type="Proteomes" id="UP000241440">
    <property type="component" value="Unassembled WGS sequence"/>
</dbReference>
<dbReference type="RefSeq" id="WP_045132936.1">
    <property type="nucleotide sequence ID" value="NZ_JZSX01000001.1"/>
</dbReference>
<dbReference type="AlphaFoldDB" id="A0A855SGC6"/>
<evidence type="ECO:0000256" key="1">
    <source>
        <dbReference type="SAM" id="Coils"/>
    </source>
</evidence>
<evidence type="ECO:0008006" key="4">
    <source>
        <dbReference type="Google" id="ProtNLM"/>
    </source>
</evidence>
<gene>
    <name evidence="2" type="ORF">C0W41_08360</name>
</gene>
<sequence>MSSITTGKTTKLNWKLSLLLGLLTGGVLGAGIQHYNNVPVTTAYSTLKSDYQSVVDELNKEKSSVKQLTDEKALLVESSNQKLEALNLQLDQQKDQLKQLTEQLVTIKKQQETTQKLVVTKKKLNKEVVALKTKAKQQKEVIDNSNVLFEQKSKTQHDLAVVQKQIATLSPEIKKTKKACAEFKSGNSWNWVSQKDCDNYEALQQKLSKLKAQESQLKQSLAMINKKING</sequence>
<evidence type="ECO:0000313" key="3">
    <source>
        <dbReference type="Proteomes" id="UP000241440"/>
    </source>
</evidence>
<dbReference type="GeneID" id="61229143"/>
<feature type="coiled-coil region" evidence="1">
    <location>
        <begin position="200"/>
        <end position="227"/>
    </location>
</feature>
<protein>
    <recommendedName>
        <fullName evidence="4">Chromosome segregation ATPase</fullName>
    </recommendedName>
</protein>